<keyword evidence="1" id="KW-0472">Membrane</keyword>
<dbReference type="CTD" id="4509"/>
<name>A0A6H1PGD1_9HEMI</name>
<organism evidence="2">
    <name type="scientific">Meitanaphis microgallis</name>
    <dbReference type="NCBI Taxonomy" id="509175"/>
    <lineage>
        <taxon>Eukaryota</taxon>
        <taxon>Metazoa</taxon>
        <taxon>Ecdysozoa</taxon>
        <taxon>Arthropoda</taxon>
        <taxon>Hexapoda</taxon>
        <taxon>Insecta</taxon>
        <taxon>Pterygota</taxon>
        <taxon>Neoptera</taxon>
        <taxon>Paraneoptera</taxon>
        <taxon>Hemiptera</taxon>
        <taxon>Sternorrhyncha</taxon>
        <taxon>Aphidomorpha</taxon>
        <taxon>Aphidoidea</taxon>
        <taxon>Aphididae</taxon>
        <taxon>Eriosomatinae</taxon>
        <taxon>Fordini</taxon>
        <taxon>Meitanaphis</taxon>
    </lineage>
</organism>
<reference evidence="2" key="1">
    <citation type="journal article" date="2019" name="Mitochondrial DNA Part B Resour">
        <title>Complete mitochondrial genome of Rhus gall aphid Meitanaphis microgallis (Hemiptera: Aphididae: Eriosomatinae).</title>
        <authorList>
            <person name="Liang Y.-K."/>
            <person name="Wen J."/>
            <person name="Ren Z.-M."/>
        </authorList>
    </citation>
    <scope>NUCLEOTIDE SEQUENCE</scope>
</reference>
<dbReference type="EMBL" id="MK948431">
    <property type="protein sequence ID" value="QIZ12432.1"/>
    <property type="molecule type" value="Genomic_DNA"/>
</dbReference>
<keyword evidence="2" id="KW-0496">Mitochondrion</keyword>
<dbReference type="GeneID" id="54614919"/>
<keyword evidence="1" id="KW-0812">Transmembrane</keyword>
<feature type="transmembrane region" description="Helical" evidence="1">
    <location>
        <begin position="6"/>
        <end position="28"/>
    </location>
</feature>
<protein>
    <submittedName>
        <fullName evidence="2">ATP synthase F0 subunit 8</fullName>
    </submittedName>
</protein>
<geneLocation type="mitochondrion" evidence="2"/>
<reference evidence="2" key="2">
    <citation type="submission" date="2019-05" db="EMBL/GenBank/DDBJ databases">
        <authorList>
            <person name="Liang Y."/>
            <person name="Wen J."/>
            <person name="Ren Z."/>
        </authorList>
    </citation>
    <scope>NUCLEOTIDE SEQUENCE</scope>
</reference>
<keyword evidence="1" id="KW-1133">Transmembrane helix</keyword>
<accession>A0A6H1PGD1</accession>
<sequence>MAPMNWFMLFMFFMTMFFMILTITYFYFMKVNKYKMINKQNIKNYNKFI</sequence>
<gene>
    <name evidence="2" type="primary">ATP8</name>
</gene>
<evidence type="ECO:0000313" key="2">
    <source>
        <dbReference type="EMBL" id="QIZ12432.1"/>
    </source>
</evidence>
<proteinExistence type="predicted"/>
<dbReference type="AlphaFoldDB" id="A0A6H1PGD1"/>
<evidence type="ECO:0000256" key="1">
    <source>
        <dbReference type="SAM" id="Phobius"/>
    </source>
</evidence>
<dbReference type="RefSeq" id="YP_009773267.1">
    <property type="nucleotide sequence ID" value="NC_047419.1"/>
</dbReference>